<accession>A0ABM1ECT6</accession>
<evidence type="ECO:0000256" key="6">
    <source>
        <dbReference type="SAM" id="SignalP"/>
    </source>
</evidence>
<dbReference type="SMART" id="SM00179">
    <property type="entry name" value="EGF_CA"/>
    <property type="match status" value="3"/>
</dbReference>
<keyword evidence="8" id="KW-1185">Reference proteome</keyword>
<dbReference type="RefSeq" id="XP_014670007.1">
    <property type="nucleotide sequence ID" value="XM_014814521.1"/>
</dbReference>
<feature type="domain" description="EGF-like" evidence="7">
    <location>
        <begin position="159"/>
        <end position="198"/>
    </location>
</feature>
<dbReference type="GeneID" id="106811012"/>
<reference evidence="9" key="1">
    <citation type="submission" date="2025-08" db="UniProtKB">
        <authorList>
            <consortium name="RefSeq"/>
        </authorList>
    </citation>
    <scope>IDENTIFICATION</scope>
</reference>
<dbReference type="InterPro" id="IPR051022">
    <property type="entry name" value="Notch_Cell-Fate_Det"/>
</dbReference>
<dbReference type="InterPro" id="IPR001881">
    <property type="entry name" value="EGF-like_Ca-bd_dom"/>
</dbReference>
<protein>
    <submittedName>
        <fullName evidence="9">Delta-like protein C</fullName>
    </submittedName>
</protein>
<dbReference type="PANTHER" id="PTHR24049">
    <property type="entry name" value="CRUMBS FAMILY MEMBER"/>
    <property type="match status" value="1"/>
</dbReference>
<feature type="domain" description="EGF-like" evidence="7">
    <location>
        <begin position="42"/>
        <end position="80"/>
    </location>
</feature>
<evidence type="ECO:0000259" key="7">
    <source>
        <dbReference type="PROSITE" id="PS50026"/>
    </source>
</evidence>
<feature type="domain" description="EGF-like" evidence="7">
    <location>
        <begin position="200"/>
        <end position="244"/>
    </location>
</feature>
<keyword evidence="1 5" id="KW-0245">EGF-like domain</keyword>
<dbReference type="InterPro" id="IPR000742">
    <property type="entry name" value="EGF"/>
</dbReference>
<comment type="caution">
    <text evidence="5">Lacks conserved residue(s) required for the propagation of feature annotation.</text>
</comment>
<name>A0ABM1ECT6_PRICU</name>
<feature type="disulfide bond" evidence="5">
    <location>
        <begin position="51"/>
        <end position="68"/>
    </location>
</feature>
<feature type="disulfide bond" evidence="5">
    <location>
        <begin position="234"/>
        <end position="243"/>
    </location>
</feature>
<sequence>MMLHVPLLSACLVLCTAVPSSYLAPPPLAPATIAADSYGEAMRGDCYPDSCYNGGTCDNKKDAYGYTCSCPQGFDGSRCEKAVDTCNPNPCLNEGYCVVHGYDAVCKCPYGVTGDRCETELNPCEPAPCENGGICKKGNYQVAYVCECPFGFFGRNCELDPCANIPCQNNGICTGVRARTGPTFTCQCSYGFGGYTCDKDTEPCEPNPCNNGGVCRVRWKSDGYDHDYQTVCLCPCTHTGDTCDIFINPCEPNPCLNNATCRMVGGYCDHSQFACTCHHGFEGNKCERKTGHISHLRAPLTPAQRKQATPVIYDVGAIDRTSPASNLPRLNYELPKPTYVQSQPIYKIPPPAAYQAKPPYASPRHRGPQPVFEPLRLTHEQRDVIYRSSAQAASTGRNNPILRQFPVF</sequence>
<gene>
    <name evidence="9" type="primary">LOC106811012</name>
</gene>
<dbReference type="PANTHER" id="PTHR24049:SF22">
    <property type="entry name" value="DROSOPHILA CRUMBS HOMOLOG"/>
    <property type="match status" value="1"/>
</dbReference>
<evidence type="ECO:0000313" key="9">
    <source>
        <dbReference type="RefSeq" id="XP_014670007.1"/>
    </source>
</evidence>
<dbReference type="SUPFAM" id="SSF57196">
    <property type="entry name" value="EGF/Laminin"/>
    <property type="match status" value="6"/>
</dbReference>
<feature type="domain" description="EGF-like" evidence="7">
    <location>
        <begin position="246"/>
        <end position="287"/>
    </location>
</feature>
<evidence type="ECO:0000256" key="3">
    <source>
        <dbReference type="ARBA" id="ARBA00022737"/>
    </source>
</evidence>
<dbReference type="PROSITE" id="PS50026">
    <property type="entry name" value="EGF_3"/>
    <property type="match status" value="6"/>
</dbReference>
<feature type="chain" id="PRO_5047432704" evidence="6">
    <location>
        <begin position="18"/>
        <end position="408"/>
    </location>
</feature>
<evidence type="ECO:0000256" key="4">
    <source>
        <dbReference type="ARBA" id="ARBA00023157"/>
    </source>
</evidence>
<feature type="disulfide bond" evidence="5">
    <location>
        <begin position="70"/>
        <end position="79"/>
    </location>
</feature>
<dbReference type="Proteomes" id="UP000695022">
    <property type="component" value="Unplaced"/>
</dbReference>
<evidence type="ECO:0000256" key="2">
    <source>
        <dbReference type="ARBA" id="ARBA00022729"/>
    </source>
</evidence>
<feature type="domain" description="EGF-like" evidence="7">
    <location>
        <begin position="120"/>
        <end position="158"/>
    </location>
</feature>
<feature type="disulfide bond" evidence="5">
    <location>
        <begin position="148"/>
        <end position="157"/>
    </location>
</feature>
<dbReference type="Gene3D" id="2.10.25.10">
    <property type="entry name" value="Laminin"/>
    <property type="match status" value="6"/>
</dbReference>
<dbReference type="SMART" id="SM00181">
    <property type="entry name" value="EGF"/>
    <property type="match status" value="6"/>
</dbReference>
<keyword evidence="4 5" id="KW-1015">Disulfide bond</keyword>
<feature type="disulfide bond" evidence="5">
    <location>
        <begin position="129"/>
        <end position="146"/>
    </location>
</feature>
<dbReference type="CDD" id="cd00054">
    <property type="entry name" value="EGF_CA"/>
    <property type="match status" value="3"/>
</dbReference>
<evidence type="ECO:0000256" key="1">
    <source>
        <dbReference type="ARBA" id="ARBA00022536"/>
    </source>
</evidence>
<feature type="disulfide bond" evidence="5">
    <location>
        <begin position="277"/>
        <end position="286"/>
    </location>
</feature>
<keyword evidence="3" id="KW-0677">Repeat</keyword>
<evidence type="ECO:0000256" key="5">
    <source>
        <dbReference type="PROSITE-ProRule" id="PRU00076"/>
    </source>
</evidence>
<feature type="disulfide bond" evidence="5">
    <location>
        <begin position="108"/>
        <end position="117"/>
    </location>
</feature>
<organism evidence="8 9">
    <name type="scientific">Priapulus caudatus</name>
    <name type="common">Priapulid worm</name>
    <dbReference type="NCBI Taxonomy" id="37621"/>
    <lineage>
        <taxon>Eukaryota</taxon>
        <taxon>Metazoa</taxon>
        <taxon>Ecdysozoa</taxon>
        <taxon>Scalidophora</taxon>
        <taxon>Priapulida</taxon>
        <taxon>Priapulimorpha</taxon>
        <taxon>Priapulimorphida</taxon>
        <taxon>Priapulidae</taxon>
        <taxon>Priapulus</taxon>
    </lineage>
</organism>
<feature type="domain" description="EGF-like" evidence="7">
    <location>
        <begin position="82"/>
        <end position="118"/>
    </location>
</feature>
<feature type="signal peptide" evidence="6">
    <location>
        <begin position="1"/>
        <end position="17"/>
    </location>
</feature>
<evidence type="ECO:0000313" key="8">
    <source>
        <dbReference type="Proteomes" id="UP000695022"/>
    </source>
</evidence>
<proteinExistence type="predicted"/>
<dbReference type="PROSITE" id="PS00022">
    <property type="entry name" value="EGF_1"/>
    <property type="match status" value="6"/>
</dbReference>
<dbReference type="PROSITE" id="PS01186">
    <property type="entry name" value="EGF_2"/>
    <property type="match status" value="4"/>
</dbReference>
<keyword evidence="2 6" id="KW-0732">Signal</keyword>
<dbReference type="Pfam" id="PF00008">
    <property type="entry name" value="EGF"/>
    <property type="match status" value="2"/>
</dbReference>
<feature type="disulfide bond" evidence="5">
    <location>
        <begin position="188"/>
        <end position="197"/>
    </location>
</feature>